<protein>
    <submittedName>
        <fullName evidence="11">Mechanosensitive ion channel family protein</fullName>
    </submittedName>
</protein>
<dbReference type="PANTHER" id="PTHR30460:SF0">
    <property type="entry name" value="MODERATE CONDUCTANCE MECHANOSENSITIVE CHANNEL YBIO"/>
    <property type="match status" value="1"/>
</dbReference>
<feature type="transmembrane region" description="Helical" evidence="7">
    <location>
        <begin position="63"/>
        <end position="87"/>
    </location>
</feature>
<feature type="transmembrane region" description="Helical" evidence="7">
    <location>
        <begin position="93"/>
        <end position="124"/>
    </location>
</feature>
<keyword evidence="12" id="KW-1185">Reference proteome</keyword>
<dbReference type="Pfam" id="PF00924">
    <property type="entry name" value="MS_channel_2nd"/>
    <property type="match status" value="1"/>
</dbReference>
<evidence type="ECO:0000259" key="10">
    <source>
        <dbReference type="Pfam" id="PF21088"/>
    </source>
</evidence>
<dbReference type="SUPFAM" id="SSF82689">
    <property type="entry name" value="Mechanosensitive channel protein MscS (YggB), C-terminal domain"/>
    <property type="match status" value="1"/>
</dbReference>
<reference evidence="12" key="1">
    <citation type="journal article" date="2019" name="Int. J. Syst. Evol. Microbiol.">
        <title>The Global Catalogue of Microorganisms (GCM) 10K type strain sequencing project: providing services to taxonomists for standard genome sequencing and annotation.</title>
        <authorList>
            <consortium name="The Broad Institute Genomics Platform"/>
            <consortium name="The Broad Institute Genome Sequencing Center for Infectious Disease"/>
            <person name="Wu L."/>
            <person name="Ma J."/>
        </authorList>
    </citation>
    <scope>NUCLEOTIDE SEQUENCE [LARGE SCALE GENOMIC DNA]</scope>
    <source>
        <strain evidence="12">CGMCC 1.16305</strain>
    </source>
</reference>
<comment type="similarity">
    <text evidence="2">Belongs to the MscS (TC 1.A.23) family.</text>
</comment>
<dbReference type="RefSeq" id="WP_380964456.1">
    <property type="nucleotide sequence ID" value="NZ_JBHTCO010000004.1"/>
</dbReference>
<keyword evidence="3" id="KW-1003">Cell membrane</keyword>
<dbReference type="InterPro" id="IPR049278">
    <property type="entry name" value="MS_channel_C"/>
</dbReference>
<dbReference type="Gene3D" id="3.30.70.100">
    <property type="match status" value="1"/>
</dbReference>
<evidence type="ECO:0000256" key="7">
    <source>
        <dbReference type="SAM" id="Phobius"/>
    </source>
</evidence>
<dbReference type="Pfam" id="PF21082">
    <property type="entry name" value="MS_channel_3rd"/>
    <property type="match status" value="1"/>
</dbReference>
<feature type="domain" description="Mechanosensitive ion channel transmembrane helices 2/3" evidence="10">
    <location>
        <begin position="70"/>
        <end position="110"/>
    </location>
</feature>
<dbReference type="InterPro" id="IPR045276">
    <property type="entry name" value="YbiO_bact"/>
</dbReference>
<evidence type="ECO:0000256" key="1">
    <source>
        <dbReference type="ARBA" id="ARBA00004651"/>
    </source>
</evidence>
<evidence type="ECO:0000256" key="3">
    <source>
        <dbReference type="ARBA" id="ARBA00022475"/>
    </source>
</evidence>
<evidence type="ECO:0000259" key="8">
    <source>
        <dbReference type="Pfam" id="PF00924"/>
    </source>
</evidence>
<comment type="caution">
    <text evidence="11">The sequence shown here is derived from an EMBL/GenBank/DDBJ whole genome shotgun (WGS) entry which is preliminary data.</text>
</comment>
<dbReference type="Gene3D" id="1.10.287.1260">
    <property type="match status" value="1"/>
</dbReference>
<dbReference type="InterPro" id="IPR011066">
    <property type="entry name" value="MscS_channel_C_sf"/>
</dbReference>
<name>A0ABW2PYS4_9BACL</name>
<keyword evidence="5 7" id="KW-1133">Transmembrane helix</keyword>
<evidence type="ECO:0000256" key="6">
    <source>
        <dbReference type="ARBA" id="ARBA00023136"/>
    </source>
</evidence>
<organism evidence="11 12">
    <name type="scientific">Scopulibacillus cellulosilyticus</name>
    <dbReference type="NCBI Taxonomy" id="2665665"/>
    <lineage>
        <taxon>Bacteria</taxon>
        <taxon>Bacillati</taxon>
        <taxon>Bacillota</taxon>
        <taxon>Bacilli</taxon>
        <taxon>Bacillales</taxon>
        <taxon>Sporolactobacillaceae</taxon>
        <taxon>Scopulibacillus</taxon>
    </lineage>
</organism>
<dbReference type="PANTHER" id="PTHR30460">
    <property type="entry name" value="MODERATE CONDUCTANCE MECHANOSENSITIVE CHANNEL YBIO"/>
    <property type="match status" value="1"/>
</dbReference>
<feature type="domain" description="Mechanosensitive ion channel MscS" evidence="8">
    <location>
        <begin position="112"/>
        <end position="176"/>
    </location>
</feature>
<gene>
    <name evidence="11" type="ORF">ACFQRG_05265</name>
</gene>
<feature type="transmembrane region" description="Helical" evidence="7">
    <location>
        <begin position="20"/>
        <end position="42"/>
    </location>
</feature>
<keyword evidence="6 7" id="KW-0472">Membrane</keyword>
<dbReference type="EMBL" id="JBHTCO010000004">
    <property type="protein sequence ID" value="MFC7392386.1"/>
    <property type="molecule type" value="Genomic_DNA"/>
</dbReference>
<dbReference type="InterPro" id="IPR023408">
    <property type="entry name" value="MscS_beta-dom_sf"/>
</dbReference>
<dbReference type="InterPro" id="IPR010920">
    <property type="entry name" value="LSM_dom_sf"/>
</dbReference>
<evidence type="ECO:0000259" key="9">
    <source>
        <dbReference type="Pfam" id="PF21082"/>
    </source>
</evidence>
<dbReference type="InterPro" id="IPR049142">
    <property type="entry name" value="MS_channel_1st"/>
</dbReference>
<dbReference type="SUPFAM" id="SSF50182">
    <property type="entry name" value="Sm-like ribonucleoproteins"/>
    <property type="match status" value="1"/>
</dbReference>
<keyword evidence="4 7" id="KW-0812">Transmembrane</keyword>
<dbReference type="Proteomes" id="UP001596505">
    <property type="component" value="Unassembled WGS sequence"/>
</dbReference>
<dbReference type="InterPro" id="IPR011014">
    <property type="entry name" value="MscS_channel_TM-2"/>
</dbReference>
<evidence type="ECO:0000256" key="4">
    <source>
        <dbReference type="ARBA" id="ARBA00022692"/>
    </source>
</evidence>
<dbReference type="SUPFAM" id="SSF82861">
    <property type="entry name" value="Mechanosensitive channel protein MscS (YggB), transmembrane region"/>
    <property type="match status" value="1"/>
</dbReference>
<proteinExistence type="inferred from homology"/>
<evidence type="ECO:0000256" key="2">
    <source>
        <dbReference type="ARBA" id="ARBA00008017"/>
    </source>
</evidence>
<dbReference type="Pfam" id="PF21088">
    <property type="entry name" value="MS_channel_1st"/>
    <property type="match status" value="1"/>
</dbReference>
<evidence type="ECO:0000313" key="12">
    <source>
        <dbReference type="Proteomes" id="UP001596505"/>
    </source>
</evidence>
<evidence type="ECO:0000313" key="11">
    <source>
        <dbReference type="EMBL" id="MFC7392386.1"/>
    </source>
</evidence>
<accession>A0ABW2PYS4</accession>
<sequence length="280" mass="31236">MQHLIQKIHWENILETAGIIALKLIIVIIAFFILKAVGKRFITHTFEKIRMKKTESIGRIYTLERLILSIFSYCLSFILIVVIFNIFNLDVSALIAGAGVVGLAVGFGAQGLVSDVVTGFFLLLEKQMDVGDYITVSSFEGIVEEIGLRTTQIRGFDGTLHYIPNRNISNLSNHSRGNMRALVDIAISYKEDVDRAIDIMQEVCEKVAKENRYVVEGPNVLGVQTIGSNDIVIRIVGKTVNGEQWGVESDIKKGIKKAFEEHGIELPQPQFISPSNQMQQ</sequence>
<comment type="subcellular location">
    <subcellularLocation>
        <location evidence="1">Cell membrane</location>
        <topology evidence="1">Multi-pass membrane protein</topology>
    </subcellularLocation>
</comment>
<dbReference type="Gene3D" id="2.30.30.60">
    <property type="match status" value="1"/>
</dbReference>
<feature type="domain" description="Mechanosensitive ion channel MscS C-terminal" evidence="9">
    <location>
        <begin position="183"/>
        <end position="266"/>
    </location>
</feature>
<dbReference type="InterPro" id="IPR006685">
    <property type="entry name" value="MscS_channel_2nd"/>
</dbReference>
<evidence type="ECO:0000256" key="5">
    <source>
        <dbReference type="ARBA" id="ARBA00022989"/>
    </source>
</evidence>